<comment type="caution">
    <text evidence="1">The sequence shown here is derived from an EMBL/GenBank/DDBJ whole genome shotgun (WGS) entry which is preliminary data.</text>
</comment>
<dbReference type="EMBL" id="CAJPVI010000005">
    <property type="protein sequence ID" value="CAG2136136.1"/>
    <property type="molecule type" value="Genomic_DNA"/>
</dbReference>
<sequence length="260" mass="30193">MEFYEDFSKDQTVTVVSGHRFEIPAFPDQTGANEKVLELGKTMWRLVDEWSGKLKSIRSDQRFSDFGRAEHIVPIAETANLRLLGAWNLASTYEMEIDAREHAIIHIPKIADTHSVAHLEDREIRDWWSRQDVKTRTKFMEQSGEPGSDAERMALAILRSPIPQSDVEKTYFRRVWEDSRRAENPVEAESIQLGRQSLEWVTKNIQFVSVVTQHSFKDVPREHILKYAIAQDKVFSPHIGRLGFSSREIAQMQLRMRQGR</sequence>
<evidence type="ECO:0000313" key="1">
    <source>
        <dbReference type="EMBL" id="CAG2136136.1"/>
    </source>
</evidence>
<gene>
    <name evidence="1" type="ORF">LMG26411_01200</name>
</gene>
<keyword evidence="2" id="KW-1185">Reference proteome</keyword>
<name>A0ABN7PVN0_9BURK</name>
<accession>A0ABN7PVN0</accession>
<dbReference type="RefSeq" id="WP_211952391.1">
    <property type="nucleotide sequence ID" value="NZ_CAJPVI010000005.1"/>
</dbReference>
<reference evidence="1 2" key="1">
    <citation type="submission" date="2021-03" db="EMBL/GenBank/DDBJ databases">
        <authorList>
            <person name="Peeters C."/>
        </authorList>
    </citation>
    <scope>NUCLEOTIDE SEQUENCE [LARGE SCALE GENOMIC DNA]</scope>
    <source>
        <strain evidence="1 2">LMG 26411</strain>
    </source>
</reference>
<organism evidence="1 2">
    <name type="scientific">Cupriavidus numazuensis</name>
    <dbReference type="NCBI Taxonomy" id="221992"/>
    <lineage>
        <taxon>Bacteria</taxon>
        <taxon>Pseudomonadati</taxon>
        <taxon>Pseudomonadota</taxon>
        <taxon>Betaproteobacteria</taxon>
        <taxon>Burkholderiales</taxon>
        <taxon>Burkholderiaceae</taxon>
        <taxon>Cupriavidus</taxon>
    </lineage>
</organism>
<evidence type="ECO:0000313" key="2">
    <source>
        <dbReference type="Proteomes" id="UP000672657"/>
    </source>
</evidence>
<proteinExistence type="predicted"/>
<protein>
    <submittedName>
        <fullName evidence="1">Uncharacterized protein</fullName>
    </submittedName>
</protein>
<dbReference type="Proteomes" id="UP000672657">
    <property type="component" value="Unassembled WGS sequence"/>
</dbReference>